<dbReference type="Pfam" id="PF00730">
    <property type="entry name" value="HhH-GPD"/>
    <property type="match status" value="1"/>
</dbReference>
<evidence type="ECO:0000256" key="5">
    <source>
        <dbReference type="ARBA" id="ARBA00023204"/>
    </source>
</evidence>
<dbReference type="InterPro" id="IPR052054">
    <property type="entry name" value="Oxidative_DNA_repair_enzyme"/>
</dbReference>
<dbReference type="EMBL" id="AZTB01000004">
    <property type="protein sequence ID" value="KGG81256.1"/>
    <property type="molecule type" value="Genomic_DNA"/>
</dbReference>
<evidence type="ECO:0000313" key="12">
    <source>
        <dbReference type="Proteomes" id="UP000029622"/>
    </source>
</evidence>
<evidence type="ECO:0000256" key="2">
    <source>
        <dbReference type="ARBA" id="ARBA00012720"/>
    </source>
</evidence>
<dbReference type="CDD" id="cd00056">
    <property type="entry name" value="ENDO3c"/>
    <property type="match status" value="1"/>
</dbReference>
<dbReference type="InterPro" id="IPR023170">
    <property type="entry name" value="HhH_base_excis_C"/>
</dbReference>
<dbReference type="SUPFAM" id="SSF55945">
    <property type="entry name" value="TATA-box binding protein-like"/>
    <property type="match status" value="1"/>
</dbReference>
<dbReference type="InterPro" id="IPR003265">
    <property type="entry name" value="HhH-GPD_domain"/>
</dbReference>
<comment type="caution">
    <text evidence="11">The sequence shown here is derived from an EMBL/GenBank/DDBJ whole genome shotgun (WGS) entry which is preliminary data.</text>
</comment>
<dbReference type="Gene3D" id="1.10.1670.10">
    <property type="entry name" value="Helix-hairpin-Helix base-excision DNA repair enzymes (C-terminal)"/>
    <property type="match status" value="1"/>
</dbReference>
<accession>A0A096DPT0</accession>
<sequence length="289" mass="33861">MKVVEEKDRVIIEKLEDFEPEHIFECGQCFRWNREEDGSYTGVAHGKVINVKKENKAIVFSNTNLKEFNDVWFEYFDLGRDYSKIKKELSKDAILKRAVKYGYGIRILKQDVWETLISFIISANNRIPMIKRAIENLSQKYGEFIGEYNGKKYYSFPTADVLSKSTVEAIKDCKTGFRAKYIFNAAAIVSSKQMDIYRLKNLATEDAKKELMLFAGVGPKVADCIMLFSMEKYDAFPIDVWVKRVMEHFYLKKDTKLKDIQKYAQNKFGEYAGFAQQYLFYYARENEIK</sequence>
<keyword evidence="8" id="KW-0326">Glycosidase</keyword>
<dbReference type="GO" id="GO:0006289">
    <property type="term" value="P:nucleotide-excision repair"/>
    <property type="evidence" value="ECO:0007669"/>
    <property type="project" value="InterPro"/>
</dbReference>
<dbReference type="Pfam" id="PF07934">
    <property type="entry name" value="OGG_N"/>
    <property type="match status" value="1"/>
</dbReference>
<keyword evidence="7" id="KW-0511">Multifunctional enzyme</keyword>
<dbReference type="Proteomes" id="UP000029622">
    <property type="component" value="Unassembled WGS sequence"/>
</dbReference>
<protein>
    <recommendedName>
        <fullName evidence="2">DNA-(apurinic or apyrimidinic site) lyase</fullName>
        <ecNumber evidence="2">4.2.99.18</ecNumber>
    </recommendedName>
</protein>
<dbReference type="RefSeq" id="WP_035161821.1">
    <property type="nucleotide sequence ID" value="NZ_AZTB01000004.1"/>
</dbReference>
<dbReference type="GO" id="GO:0006284">
    <property type="term" value="P:base-excision repair"/>
    <property type="evidence" value="ECO:0007669"/>
    <property type="project" value="InterPro"/>
</dbReference>
<comment type="similarity">
    <text evidence="1">Belongs to the type-1 OGG1 family.</text>
</comment>
<dbReference type="EC" id="4.2.99.18" evidence="2"/>
<comment type="catalytic activity">
    <reaction evidence="9">
        <text>2'-deoxyribonucleotide-(2'-deoxyribose 5'-phosphate)-2'-deoxyribonucleotide-DNA = a 3'-end 2'-deoxyribonucleotide-(2,3-dehydro-2,3-deoxyribose 5'-phosphate)-DNA + a 5'-end 5'-phospho-2'-deoxyribonucleoside-DNA + H(+)</text>
        <dbReference type="Rhea" id="RHEA:66592"/>
        <dbReference type="Rhea" id="RHEA-COMP:13180"/>
        <dbReference type="Rhea" id="RHEA-COMP:16897"/>
        <dbReference type="Rhea" id="RHEA-COMP:17067"/>
        <dbReference type="ChEBI" id="CHEBI:15378"/>
        <dbReference type="ChEBI" id="CHEBI:136412"/>
        <dbReference type="ChEBI" id="CHEBI:157695"/>
        <dbReference type="ChEBI" id="CHEBI:167181"/>
        <dbReference type="EC" id="4.2.99.18"/>
    </reaction>
</comment>
<evidence type="ECO:0000256" key="4">
    <source>
        <dbReference type="ARBA" id="ARBA00022801"/>
    </source>
</evidence>
<dbReference type="SMART" id="SM00478">
    <property type="entry name" value="ENDO3c"/>
    <property type="match status" value="1"/>
</dbReference>
<feature type="domain" description="HhH-GPD" evidence="10">
    <location>
        <begin position="121"/>
        <end position="284"/>
    </location>
</feature>
<dbReference type="GO" id="GO:0140078">
    <property type="term" value="F:class I DNA-(apurinic or apyrimidinic site) endonuclease activity"/>
    <property type="evidence" value="ECO:0007669"/>
    <property type="project" value="UniProtKB-EC"/>
</dbReference>
<keyword evidence="4" id="KW-0378">Hydrolase</keyword>
<gene>
    <name evidence="11" type="ORF">Y919_01765</name>
</gene>
<dbReference type="InterPro" id="IPR012904">
    <property type="entry name" value="OGG_N"/>
</dbReference>
<dbReference type="SUPFAM" id="SSF48150">
    <property type="entry name" value="DNA-glycosylase"/>
    <property type="match status" value="1"/>
</dbReference>
<keyword evidence="6" id="KW-0456">Lyase</keyword>
<name>A0A096DPT0_9FIRM</name>
<dbReference type="AlphaFoldDB" id="A0A096DPT0"/>
<evidence type="ECO:0000256" key="3">
    <source>
        <dbReference type="ARBA" id="ARBA00022763"/>
    </source>
</evidence>
<dbReference type="GO" id="GO:0003684">
    <property type="term" value="F:damaged DNA binding"/>
    <property type="evidence" value="ECO:0007669"/>
    <property type="project" value="InterPro"/>
</dbReference>
<dbReference type="PANTHER" id="PTHR10242">
    <property type="entry name" value="8-OXOGUANINE DNA GLYCOSYLASE"/>
    <property type="match status" value="1"/>
</dbReference>
<dbReference type="PANTHER" id="PTHR10242:SF2">
    <property type="entry name" value="N-GLYCOSYLASE_DNA LYASE"/>
    <property type="match status" value="1"/>
</dbReference>
<evidence type="ECO:0000313" key="11">
    <source>
        <dbReference type="EMBL" id="KGG81256.1"/>
    </source>
</evidence>
<keyword evidence="5" id="KW-0234">DNA repair</keyword>
<dbReference type="InterPro" id="IPR011257">
    <property type="entry name" value="DNA_glycosylase"/>
</dbReference>
<dbReference type="Gene3D" id="1.10.340.30">
    <property type="entry name" value="Hypothetical protein, domain 2"/>
    <property type="match status" value="1"/>
</dbReference>
<evidence type="ECO:0000256" key="6">
    <source>
        <dbReference type="ARBA" id="ARBA00023239"/>
    </source>
</evidence>
<evidence type="ECO:0000256" key="9">
    <source>
        <dbReference type="ARBA" id="ARBA00044632"/>
    </source>
</evidence>
<proteinExistence type="inferred from homology"/>
<evidence type="ECO:0000256" key="7">
    <source>
        <dbReference type="ARBA" id="ARBA00023268"/>
    </source>
</evidence>
<evidence type="ECO:0000259" key="10">
    <source>
        <dbReference type="SMART" id="SM00478"/>
    </source>
</evidence>
<reference evidence="11 12" key="1">
    <citation type="submission" date="2013-12" db="EMBL/GenBank/DDBJ databases">
        <title>Draft genome sequence of Caloranaerobacter sp. H53214.</title>
        <authorList>
            <person name="Jiang L.J."/>
            <person name="Shao Z.Z."/>
            <person name="Long M.N."/>
        </authorList>
    </citation>
    <scope>NUCLEOTIDE SEQUENCE [LARGE SCALE GENOMIC DNA]</scope>
    <source>
        <strain evidence="11 12">H53214</strain>
    </source>
</reference>
<organism evidence="11 12">
    <name type="scientific">Caloranaerobacter azorensis H53214</name>
    <dbReference type="NCBI Taxonomy" id="1156417"/>
    <lineage>
        <taxon>Bacteria</taxon>
        <taxon>Bacillati</taxon>
        <taxon>Bacillota</taxon>
        <taxon>Tissierellia</taxon>
        <taxon>Tissierellales</taxon>
        <taxon>Thermohalobacteraceae</taxon>
        <taxon>Caloranaerobacter</taxon>
    </lineage>
</organism>
<dbReference type="STRING" id="1156417.Y919_01765"/>
<dbReference type="GO" id="GO:0008534">
    <property type="term" value="F:oxidized purine nucleobase lesion DNA N-glycosylase activity"/>
    <property type="evidence" value="ECO:0007669"/>
    <property type="project" value="InterPro"/>
</dbReference>
<evidence type="ECO:0000256" key="8">
    <source>
        <dbReference type="ARBA" id="ARBA00023295"/>
    </source>
</evidence>
<dbReference type="Gene3D" id="3.30.310.260">
    <property type="match status" value="1"/>
</dbReference>
<keyword evidence="3" id="KW-0227">DNA damage</keyword>
<evidence type="ECO:0000256" key="1">
    <source>
        <dbReference type="ARBA" id="ARBA00010679"/>
    </source>
</evidence>